<evidence type="ECO:0000313" key="1">
    <source>
        <dbReference type="EMBL" id="CAI4010354.1"/>
    </source>
</evidence>
<evidence type="ECO:0000313" key="2">
    <source>
        <dbReference type="EMBL" id="CAL1163729.1"/>
    </source>
</evidence>
<protein>
    <recommendedName>
        <fullName evidence="4">PPPDE domain-containing protein</fullName>
    </recommendedName>
</protein>
<sequence length="184" mass="21307">MALPFLDGASFVYDSIQSFVEDYNRGRDEEHYEQGVWLAYTTPFRGFWGRLLGSIPAYHLAVLINGYVYEISVPGMRMGLSGSDSASRRSGSRSKKKKWHFEVHAEETLDDSPYTRWIRLRGNHQCFKSRVDLKRWANTFDVERYRLFSNNCQTFVLQLVAYAIDKDVVEAKVMIEETLGMPLS</sequence>
<reference evidence="2" key="2">
    <citation type="submission" date="2024-04" db="EMBL/GenBank/DDBJ databases">
        <authorList>
            <person name="Chen Y."/>
            <person name="Shah S."/>
            <person name="Dougan E. K."/>
            <person name="Thang M."/>
            <person name="Chan C."/>
        </authorList>
    </citation>
    <scope>NUCLEOTIDE SEQUENCE [LARGE SCALE GENOMIC DNA]</scope>
</reference>
<organism evidence="1">
    <name type="scientific">Cladocopium goreaui</name>
    <dbReference type="NCBI Taxonomy" id="2562237"/>
    <lineage>
        <taxon>Eukaryota</taxon>
        <taxon>Sar</taxon>
        <taxon>Alveolata</taxon>
        <taxon>Dinophyceae</taxon>
        <taxon>Suessiales</taxon>
        <taxon>Symbiodiniaceae</taxon>
        <taxon>Cladocopium</taxon>
    </lineage>
</organism>
<reference evidence="1" key="1">
    <citation type="submission" date="2022-10" db="EMBL/GenBank/DDBJ databases">
        <authorList>
            <person name="Chen Y."/>
            <person name="Dougan E. K."/>
            <person name="Chan C."/>
            <person name="Rhodes N."/>
            <person name="Thang M."/>
        </authorList>
    </citation>
    <scope>NUCLEOTIDE SEQUENCE</scope>
</reference>
<accession>A0A9P1DK31</accession>
<evidence type="ECO:0000313" key="3">
    <source>
        <dbReference type="Proteomes" id="UP001152797"/>
    </source>
</evidence>
<dbReference type="Proteomes" id="UP001152797">
    <property type="component" value="Unassembled WGS sequence"/>
</dbReference>
<dbReference type="EMBL" id="CAMXCT030004779">
    <property type="protein sequence ID" value="CAL4797666.1"/>
    <property type="molecule type" value="Genomic_DNA"/>
</dbReference>
<proteinExistence type="predicted"/>
<dbReference type="AlphaFoldDB" id="A0A9P1DK31"/>
<dbReference type="EMBL" id="CAMXCT020004779">
    <property type="protein sequence ID" value="CAL1163729.1"/>
    <property type="molecule type" value="Genomic_DNA"/>
</dbReference>
<keyword evidence="3" id="KW-1185">Reference proteome</keyword>
<gene>
    <name evidence="1" type="ORF">C1SCF055_LOCUS35624</name>
</gene>
<evidence type="ECO:0008006" key="4">
    <source>
        <dbReference type="Google" id="ProtNLM"/>
    </source>
</evidence>
<dbReference type="EMBL" id="CAMXCT010004779">
    <property type="protein sequence ID" value="CAI4010354.1"/>
    <property type="molecule type" value="Genomic_DNA"/>
</dbReference>
<comment type="caution">
    <text evidence="1">The sequence shown here is derived from an EMBL/GenBank/DDBJ whole genome shotgun (WGS) entry which is preliminary data.</text>
</comment>
<name>A0A9P1DK31_9DINO</name>